<dbReference type="EMBL" id="KQ416425">
    <property type="protein sequence ID" value="KOF97026.1"/>
    <property type="molecule type" value="Genomic_DNA"/>
</dbReference>
<dbReference type="PANTHER" id="PTHR14905:SF7">
    <property type="entry name" value="VON WILLEBRAND FACTOR A DOMAIN-CONTAINING PROTEIN 7"/>
    <property type="match status" value="1"/>
</dbReference>
<dbReference type="AlphaFoldDB" id="A0A0L8I6A9"/>
<reference evidence="1" key="1">
    <citation type="submission" date="2015-07" db="EMBL/GenBank/DDBJ databases">
        <title>MeaNS - Measles Nucleotide Surveillance Program.</title>
        <authorList>
            <person name="Tran T."/>
            <person name="Druce J."/>
        </authorList>
    </citation>
    <scope>NUCLEOTIDE SEQUENCE</scope>
    <source>
        <strain evidence="1">UCB-OBI-ISO-001</strain>
        <tissue evidence="1">Gonad</tissue>
    </source>
</reference>
<dbReference type="Gene3D" id="1.10.10.10">
    <property type="entry name" value="Winged helix-like DNA-binding domain superfamily/Winged helix DNA-binding domain"/>
    <property type="match status" value="1"/>
</dbReference>
<dbReference type="InterPro" id="IPR036388">
    <property type="entry name" value="WH-like_DNA-bd_sf"/>
</dbReference>
<sequence length="449" mass="50984">KPQTGKWTLERTTNEQKPKRWLVKVIAQSEVDFSVNLYDNEDGVKFEISGRPIAGTKITAQVRVPKVKLIGKLDEIFLSDKYGNILLKANLKQGKHRRSQSFRGKFAIPKTTFYIGIKGRDKKGNTFTRTKFIPYIPSSMKLEVTPIPEHIYYSKFSLYPVALRCVYCPLRFSSNTHRHTLTHIIHTQTQTHTHTHTHAHTHNHIRSRDRVISHPRMTLQVKFMVSNEGSRTERILVFMSEALEYIVSNSKQRFTLGAGQNITGHFNVMIRDAIGKNVVITITSEIEGGDRRTSTQYDTVETTILEKREIIKPPVKQNPPRCDFEIPVSSTEECIKSFEDFSCCRHRWSAVINAEASSDFSPIVNMVSSMSSNLSSYQNISAGVVAYRANISGRQSVIDDGLLKTVIEKDPRKATRELAKELQVSQKTACNYLHAIGKSKISTNGYHTI</sequence>
<protein>
    <submittedName>
        <fullName evidence="1">Uncharacterized protein</fullName>
    </submittedName>
</protein>
<dbReference type="STRING" id="37653.A0A0L8I6A9"/>
<feature type="non-terminal residue" evidence="1">
    <location>
        <position position="1"/>
    </location>
</feature>
<organism evidence="1">
    <name type="scientific">Octopus bimaculoides</name>
    <name type="common">California two-spotted octopus</name>
    <dbReference type="NCBI Taxonomy" id="37653"/>
    <lineage>
        <taxon>Eukaryota</taxon>
        <taxon>Metazoa</taxon>
        <taxon>Spiralia</taxon>
        <taxon>Lophotrochozoa</taxon>
        <taxon>Mollusca</taxon>
        <taxon>Cephalopoda</taxon>
        <taxon>Coleoidea</taxon>
        <taxon>Octopodiformes</taxon>
        <taxon>Octopoda</taxon>
        <taxon>Incirrata</taxon>
        <taxon>Octopodidae</taxon>
        <taxon>Octopus</taxon>
    </lineage>
</organism>
<evidence type="ECO:0000313" key="1">
    <source>
        <dbReference type="EMBL" id="KOF97026.1"/>
    </source>
</evidence>
<name>A0A0L8I6A9_OCTBM</name>
<accession>A0A0L8I6A9</accession>
<proteinExistence type="predicted"/>
<dbReference type="InterPro" id="IPR052577">
    <property type="entry name" value="VWA7"/>
</dbReference>
<dbReference type="PANTHER" id="PTHR14905">
    <property type="entry name" value="NG37"/>
    <property type="match status" value="1"/>
</dbReference>
<dbReference type="OrthoDB" id="6132511at2759"/>
<gene>
    <name evidence="1" type="ORF">OCBIM_22032208mg</name>
</gene>